<dbReference type="Pfam" id="PF01810">
    <property type="entry name" value="LysE"/>
    <property type="match status" value="1"/>
</dbReference>
<gene>
    <name evidence="7" type="ORF">E6Q80_24655</name>
</gene>
<dbReference type="PANTHER" id="PTHR30086">
    <property type="entry name" value="ARGININE EXPORTER PROTEIN ARGO"/>
    <property type="match status" value="1"/>
</dbReference>
<dbReference type="EMBL" id="SSFD01000421">
    <property type="protein sequence ID" value="TXH77446.1"/>
    <property type="molecule type" value="Genomic_DNA"/>
</dbReference>
<feature type="transmembrane region" description="Helical" evidence="6">
    <location>
        <begin position="41"/>
        <end position="66"/>
    </location>
</feature>
<proteinExistence type="predicted"/>
<keyword evidence="4 6" id="KW-1133">Transmembrane helix</keyword>
<evidence type="ECO:0000256" key="3">
    <source>
        <dbReference type="ARBA" id="ARBA00022692"/>
    </source>
</evidence>
<comment type="caution">
    <text evidence="7">The sequence shown here is derived from an EMBL/GenBank/DDBJ whole genome shotgun (WGS) entry which is preliminary data.</text>
</comment>
<evidence type="ECO:0000313" key="8">
    <source>
        <dbReference type="Proteomes" id="UP000321192"/>
    </source>
</evidence>
<keyword evidence="5 6" id="KW-0472">Membrane</keyword>
<evidence type="ECO:0000256" key="2">
    <source>
        <dbReference type="ARBA" id="ARBA00022475"/>
    </source>
</evidence>
<keyword evidence="2" id="KW-1003">Cell membrane</keyword>
<evidence type="ECO:0000256" key="5">
    <source>
        <dbReference type="ARBA" id="ARBA00023136"/>
    </source>
</evidence>
<feature type="transmembrane region" description="Helical" evidence="6">
    <location>
        <begin position="150"/>
        <end position="175"/>
    </location>
</feature>
<dbReference type="RefSeq" id="WP_276663234.1">
    <property type="nucleotide sequence ID" value="NZ_SSFD01000421.1"/>
</dbReference>
<dbReference type="GO" id="GO:0015171">
    <property type="term" value="F:amino acid transmembrane transporter activity"/>
    <property type="evidence" value="ECO:0007669"/>
    <property type="project" value="TreeGrafter"/>
</dbReference>
<dbReference type="AlphaFoldDB" id="A0A5C7S3A2"/>
<dbReference type="InterPro" id="IPR001123">
    <property type="entry name" value="LeuE-type"/>
</dbReference>
<dbReference type="PANTHER" id="PTHR30086:SF20">
    <property type="entry name" value="ARGININE EXPORTER PROTEIN ARGO-RELATED"/>
    <property type="match status" value="1"/>
</dbReference>
<organism evidence="7 8">
    <name type="scientific">Thauera aminoaromatica</name>
    <dbReference type="NCBI Taxonomy" id="164330"/>
    <lineage>
        <taxon>Bacteria</taxon>
        <taxon>Pseudomonadati</taxon>
        <taxon>Pseudomonadota</taxon>
        <taxon>Betaproteobacteria</taxon>
        <taxon>Rhodocyclales</taxon>
        <taxon>Zoogloeaceae</taxon>
        <taxon>Thauera</taxon>
    </lineage>
</organism>
<feature type="transmembrane region" description="Helical" evidence="6">
    <location>
        <begin position="72"/>
        <end position="89"/>
    </location>
</feature>
<evidence type="ECO:0000313" key="7">
    <source>
        <dbReference type="EMBL" id="TXH77446.1"/>
    </source>
</evidence>
<protein>
    <submittedName>
        <fullName evidence="7">LysE family translocator</fullName>
    </submittedName>
</protein>
<evidence type="ECO:0000256" key="1">
    <source>
        <dbReference type="ARBA" id="ARBA00004651"/>
    </source>
</evidence>
<comment type="subcellular location">
    <subcellularLocation>
        <location evidence="1">Cell membrane</location>
        <topology evidence="1">Multi-pass membrane protein</topology>
    </subcellularLocation>
</comment>
<accession>A0A5C7S3A2</accession>
<dbReference type="Proteomes" id="UP000321192">
    <property type="component" value="Unassembled WGS sequence"/>
</dbReference>
<dbReference type="PIRSF" id="PIRSF006324">
    <property type="entry name" value="LeuE"/>
    <property type="match status" value="1"/>
</dbReference>
<sequence>MPSLDTLLAFLGISILITLAPGPDNLMVIGRSLARGQRAGLAFGLGCAAGCVTHIAWASLGVAALVRASSGLFLAIKLAGAAWLLWLGIQALRSGGSLTPAAGGAPRSGLQDFRQGFVANALNPKVGLFFLAFLPQFADPARGPVSLQMLVLGLVFAAQTILIFGAMALAAGHLGRLLARRPGMGPWLDRLCGLLFIGLAAHLAGDSLTPNKH</sequence>
<reference evidence="7 8" key="1">
    <citation type="submission" date="2018-09" db="EMBL/GenBank/DDBJ databases">
        <title>Metagenome Assembled Genomes from an Advanced Water Purification Facility.</title>
        <authorList>
            <person name="Stamps B.W."/>
            <person name="Spear J.R."/>
        </authorList>
    </citation>
    <scope>NUCLEOTIDE SEQUENCE [LARGE SCALE GENOMIC DNA]</scope>
    <source>
        <strain evidence="7">Bin_27_1</strain>
    </source>
</reference>
<evidence type="ECO:0000256" key="6">
    <source>
        <dbReference type="SAM" id="Phobius"/>
    </source>
</evidence>
<keyword evidence="3 6" id="KW-0812">Transmembrane</keyword>
<evidence type="ECO:0000256" key="4">
    <source>
        <dbReference type="ARBA" id="ARBA00022989"/>
    </source>
</evidence>
<dbReference type="GO" id="GO:0005886">
    <property type="term" value="C:plasma membrane"/>
    <property type="evidence" value="ECO:0007669"/>
    <property type="project" value="UniProtKB-SubCell"/>
</dbReference>
<feature type="transmembrane region" description="Helical" evidence="6">
    <location>
        <begin position="6"/>
        <end position="29"/>
    </location>
</feature>
<name>A0A5C7S3A2_THASP</name>